<feature type="compositionally biased region" description="Basic and acidic residues" evidence="3">
    <location>
        <begin position="26"/>
        <end position="41"/>
    </location>
</feature>
<dbReference type="STRING" id="51511.ENSCSAVP00000017536"/>
<dbReference type="AlphaFoldDB" id="H2ZIX0"/>
<feature type="region of interest" description="Disordered" evidence="3">
    <location>
        <begin position="20"/>
        <end position="64"/>
    </location>
</feature>
<reference evidence="6" key="1">
    <citation type="submission" date="2003-08" db="EMBL/GenBank/DDBJ databases">
        <authorList>
            <person name="Birren B."/>
            <person name="Nusbaum C."/>
            <person name="Abebe A."/>
            <person name="Abouelleil A."/>
            <person name="Adekoya E."/>
            <person name="Ait-zahra M."/>
            <person name="Allen N."/>
            <person name="Allen T."/>
            <person name="An P."/>
            <person name="Anderson M."/>
            <person name="Anderson S."/>
            <person name="Arachchi H."/>
            <person name="Armbruster J."/>
            <person name="Bachantsang P."/>
            <person name="Baldwin J."/>
            <person name="Barry A."/>
            <person name="Bayul T."/>
            <person name="Blitshsteyn B."/>
            <person name="Bloom T."/>
            <person name="Blye J."/>
            <person name="Boguslavskiy L."/>
            <person name="Borowsky M."/>
            <person name="Boukhgalter B."/>
            <person name="Brunache A."/>
            <person name="Butler J."/>
            <person name="Calixte N."/>
            <person name="Calvo S."/>
            <person name="Camarata J."/>
            <person name="Campo K."/>
            <person name="Chang J."/>
            <person name="Cheshatsang Y."/>
            <person name="Citroen M."/>
            <person name="Collymore A."/>
            <person name="Considine T."/>
            <person name="Cook A."/>
            <person name="Cooke P."/>
            <person name="Corum B."/>
            <person name="Cuomo C."/>
            <person name="David R."/>
            <person name="Dawoe T."/>
            <person name="Degray S."/>
            <person name="Dodge S."/>
            <person name="Dooley K."/>
            <person name="Dorje P."/>
            <person name="Dorjee K."/>
            <person name="Dorris L."/>
            <person name="Duffey N."/>
            <person name="Dupes A."/>
            <person name="Elkins T."/>
            <person name="Engels R."/>
            <person name="Erickson J."/>
            <person name="Farina A."/>
            <person name="Faro S."/>
            <person name="Ferreira P."/>
            <person name="Fischer H."/>
            <person name="Fitzgerald M."/>
            <person name="Foley K."/>
            <person name="Gage D."/>
            <person name="Galagan J."/>
            <person name="Gearin G."/>
            <person name="Gnerre S."/>
            <person name="Gnirke A."/>
            <person name="Goyette A."/>
            <person name="Graham J."/>
            <person name="Grandbois E."/>
            <person name="Gyaltsen K."/>
            <person name="Hafez N."/>
            <person name="Hagopian D."/>
            <person name="Hagos B."/>
            <person name="Hall J."/>
            <person name="Hatcher B."/>
            <person name="Heller A."/>
            <person name="Higgins H."/>
            <person name="Honan T."/>
            <person name="Horn A."/>
            <person name="Houde N."/>
            <person name="Hughes L."/>
            <person name="Hulme W."/>
            <person name="Husby E."/>
            <person name="Iliev I."/>
            <person name="Jaffe D."/>
            <person name="Jones C."/>
            <person name="Kamal M."/>
            <person name="Kamat A."/>
            <person name="Kamvysselis M."/>
            <person name="Karlsson E."/>
            <person name="Kells C."/>
            <person name="Kieu A."/>
            <person name="Kisner P."/>
            <person name="Kodira C."/>
            <person name="Kulbokas E."/>
            <person name="Labutti K."/>
            <person name="Lama D."/>
            <person name="Landers T."/>
            <person name="Leger J."/>
            <person name="Levine S."/>
            <person name="Lewis D."/>
            <person name="Lewis T."/>
            <person name="Lindblad-toh K."/>
            <person name="Liu X."/>
            <person name="Lokyitsang T."/>
            <person name="Lokyitsang Y."/>
            <person name="Lucien O."/>
            <person name="Lui A."/>
            <person name="Ma L.J."/>
            <person name="Mabbitt R."/>
            <person name="Macdonald J."/>
            <person name="Maclean C."/>
            <person name="Major J."/>
            <person name="Manning J."/>
            <person name="Marabella R."/>
            <person name="Maru K."/>
            <person name="Matthews C."/>
            <person name="Mauceli E."/>
            <person name="Mccarthy M."/>
            <person name="Mcdonough S."/>
            <person name="Mcghee T."/>
            <person name="Meldrim J."/>
            <person name="Meneus L."/>
            <person name="Mesirov J."/>
            <person name="Mihalev A."/>
            <person name="Mihova T."/>
            <person name="Mikkelsen T."/>
            <person name="Mlenga V."/>
            <person name="Moru K."/>
            <person name="Mozes J."/>
            <person name="Mulrain L."/>
            <person name="Munson G."/>
            <person name="Naylor J."/>
            <person name="Newes C."/>
            <person name="Nguyen C."/>
            <person name="Nguyen N."/>
            <person name="Nguyen T."/>
            <person name="Nicol R."/>
            <person name="Nielsen C."/>
            <person name="Nizzari M."/>
            <person name="Norbu C."/>
            <person name="Norbu N."/>
            <person name="O'donnell P."/>
            <person name="Okoawo O."/>
            <person name="O'leary S."/>
            <person name="Omotosho B."/>
            <person name="O'neill K."/>
            <person name="Osman S."/>
            <person name="Parker S."/>
            <person name="Perrin D."/>
            <person name="Phunkhang P."/>
            <person name="Piqani B."/>
            <person name="Purcell S."/>
            <person name="Rachupka T."/>
            <person name="Ramasamy U."/>
            <person name="Rameau R."/>
            <person name="Ray V."/>
            <person name="Raymond C."/>
            <person name="Retta R."/>
            <person name="Richardson S."/>
            <person name="Rise C."/>
            <person name="Rodriguez J."/>
            <person name="Rogers J."/>
            <person name="Rogov P."/>
            <person name="Rutman M."/>
            <person name="Schupbach R."/>
            <person name="Seaman C."/>
            <person name="Settipalli S."/>
            <person name="Sharpe T."/>
            <person name="Sheridan J."/>
            <person name="Sherpa N."/>
            <person name="Shi J."/>
            <person name="Smirnov S."/>
            <person name="Smith C."/>
            <person name="Sougnez C."/>
            <person name="Spencer B."/>
            <person name="Stalker J."/>
            <person name="Stange-thomann N."/>
            <person name="Stavropoulos S."/>
            <person name="Stetson K."/>
            <person name="Stone C."/>
            <person name="Stone S."/>
            <person name="Stubbs M."/>
            <person name="Talamas J."/>
            <person name="Tchuinga P."/>
            <person name="Tenzing P."/>
            <person name="Tesfaye S."/>
            <person name="Theodore J."/>
            <person name="Thoulutsang Y."/>
            <person name="Topham K."/>
            <person name="Towey S."/>
            <person name="Tsamla T."/>
            <person name="Tsomo N."/>
            <person name="Vallee D."/>
            <person name="Vassiliev H."/>
            <person name="Venkataraman V."/>
            <person name="Vinson J."/>
            <person name="Vo A."/>
            <person name="Wade C."/>
            <person name="Wang S."/>
            <person name="Wangchuk T."/>
            <person name="Wangdi T."/>
            <person name="Whittaker C."/>
            <person name="Wilkinson J."/>
            <person name="Wu Y."/>
            <person name="Wyman D."/>
            <person name="Yadav S."/>
            <person name="Yang S."/>
            <person name="Yang X."/>
            <person name="Yeager S."/>
            <person name="Yee E."/>
            <person name="Young G."/>
            <person name="Zainoun J."/>
            <person name="Zembeck L."/>
            <person name="Zimmer A."/>
            <person name="Zody M."/>
            <person name="Lander E."/>
        </authorList>
    </citation>
    <scope>NUCLEOTIDE SEQUENCE [LARGE SCALE GENOMIC DNA]</scope>
</reference>
<dbReference type="PANTHER" id="PTHR19368">
    <property type="entry name" value="XLR/SCP3/FAM9"/>
    <property type="match status" value="1"/>
</dbReference>
<keyword evidence="6" id="KW-1185">Reference proteome</keyword>
<protein>
    <recommendedName>
        <fullName evidence="4">XLR/SYCP3/FAM9 domain-containing protein</fullName>
    </recommendedName>
</protein>
<evidence type="ECO:0000313" key="6">
    <source>
        <dbReference type="Proteomes" id="UP000007875"/>
    </source>
</evidence>
<sequence>MPRKSKEAKNLTSYKSDFLEAIESPGSEREENMMKSREVKQQKKAKKRSSVEYPEFESDYEEDSQPVTSFLNQCGSEIKKSVSLKRKKLEAFTKQCCAAADRFENVFEIQKRDRGALNEEYTKQVSSVIKQWEADIDKAKENEEKLTNLLTQQMKLITQVRVVQTQRFKSIKQLHEQYMKSVGTVDETHSEQNRDVNKEIEKELTGLQKKYLLETRNQEMAALRKSLHSMLYE</sequence>
<dbReference type="Proteomes" id="UP000007875">
    <property type="component" value="Unassembled WGS sequence"/>
</dbReference>
<evidence type="ECO:0000256" key="2">
    <source>
        <dbReference type="SAM" id="Coils"/>
    </source>
</evidence>
<dbReference type="PANTHER" id="PTHR19368:SF15">
    <property type="entry name" value="XLR_SYCP3_FAM9 DOMAIN-CONTAINING PROTEIN"/>
    <property type="match status" value="1"/>
</dbReference>
<dbReference type="GO" id="GO:0051321">
    <property type="term" value="P:meiotic cell cycle"/>
    <property type="evidence" value="ECO:0007669"/>
    <property type="project" value="TreeGrafter"/>
</dbReference>
<reference evidence="5" key="3">
    <citation type="submission" date="2025-09" db="UniProtKB">
        <authorList>
            <consortium name="Ensembl"/>
        </authorList>
    </citation>
    <scope>IDENTIFICATION</scope>
</reference>
<dbReference type="HOGENOM" id="CLU_101820_2_0_1"/>
<evidence type="ECO:0000256" key="1">
    <source>
        <dbReference type="ARBA" id="ARBA00010283"/>
    </source>
</evidence>
<dbReference type="InterPro" id="IPR006888">
    <property type="entry name" value="XLR/SYCP3/FAM9_dom"/>
</dbReference>
<proteinExistence type="inferred from homology"/>
<dbReference type="GeneTree" id="ENSGT00390000000062"/>
<keyword evidence="2" id="KW-0175">Coiled coil</keyword>
<organism evidence="5 6">
    <name type="scientific">Ciona savignyi</name>
    <name type="common">Pacific transparent sea squirt</name>
    <dbReference type="NCBI Taxonomy" id="51511"/>
    <lineage>
        <taxon>Eukaryota</taxon>
        <taxon>Metazoa</taxon>
        <taxon>Chordata</taxon>
        <taxon>Tunicata</taxon>
        <taxon>Ascidiacea</taxon>
        <taxon>Phlebobranchia</taxon>
        <taxon>Cionidae</taxon>
        <taxon>Ciona</taxon>
    </lineage>
</organism>
<dbReference type="Pfam" id="PF04803">
    <property type="entry name" value="Cor1"/>
    <property type="match status" value="1"/>
</dbReference>
<name>H2ZIX0_CIOSA</name>
<dbReference type="FunCoup" id="H2ZIX0">
    <property type="interactions" value="1"/>
</dbReference>
<dbReference type="InterPro" id="IPR051443">
    <property type="entry name" value="XLR/SYCP3"/>
</dbReference>
<dbReference type="GO" id="GO:0007286">
    <property type="term" value="P:spermatid development"/>
    <property type="evidence" value="ECO:0007669"/>
    <property type="project" value="TreeGrafter"/>
</dbReference>
<dbReference type="GO" id="GO:0000795">
    <property type="term" value="C:synaptonemal complex"/>
    <property type="evidence" value="ECO:0007669"/>
    <property type="project" value="TreeGrafter"/>
</dbReference>
<feature type="coiled-coil region" evidence="2">
    <location>
        <begin position="122"/>
        <end position="156"/>
    </location>
</feature>
<evidence type="ECO:0000256" key="3">
    <source>
        <dbReference type="SAM" id="MobiDB-lite"/>
    </source>
</evidence>
<accession>H2ZIX0</accession>
<dbReference type="InParanoid" id="H2ZIX0"/>
<reference evidence="5" key="2">
    <citation type="submission" date="2025-08" db="UniProtKB">
        <authorList>
            <consortium name="Ensembl"/>
        </authorList>
    </citation>
    <scope>IDENTIFICATION</scope>
</reference>
<evidence type="ECO:0000259" key="4">
    <source>
        <dbReference type="Pfam" id="PF04803"/>
    </source>
</evidence>
<dbReference type="Ensembl" id="ENSCSAVT00000017727.1">
    <property type="protein sequence ID" value="ENSCSAVP00000017536.1"/>
    <property type="gene ID" value="ENSCSAVG00000010330.1"/>
</dbReference>
<dbReference type="eggNOG" id="ENOG502R883">
    <property type="taxonomic scope" value="Eukaryota"/>
</dbReference>
<dbReference type="OMA" id="MATHKGC"/>
<evidence type="ECO:0000313" key="5">
    <source>
        <dbReference type="Ensembl" id="ENSCSAVP00000017536.1"/>
    </source>
</evidence>
<comment type="similarity">
    <text evidence="1">Belongs to the XLR/SYCP3 family.</text>
</comment>
<feature type="compositionally biased region" description="Acidic residues" evidence="3">
    <location>
        <begin position="54"/>
        <end position="64"/>
    </location>
</feature>
<feature type="domain" description="XLR/SYCP3/FAM9" evidence="4">
    <location>
        <begin position="80"/>
        <end position="210"/>
    </location>
</feature>